<sequence>MISLGFLAQARRDAATETDIPIYEVMHGLTNRLNCGGIAQTIEARGLDEGWFNSIADLGWVAHSASGNAAVRDFSPEIRATNNIPRFRLRSYSTSASTNPLVARLGDEHCELTPFVQNRVSSES</sequence>
<dbReference type="GO" id="GO:0004222">
    <property type="term" value="F:metalloendopeptidase activity"/>
    <property type="evidence" value="ECO:0007669"/>
    <property type="project" value="InterPro"/>
</dbReference>
<dbReference type="InterPro" id="IPR001842">
    <property type="entry name" value="Peptidase_M36"/>
</dbReference>
<dbReference type="Proteomes" id="UP001383192">
    <property type="component" value="Unassembled WGS sequence"/>
</dbReference>
<organism evidence="4 5">
    <name type="scientific">Paramarasmius palmivorus</name>
    <dbReference type="NCBI Taxonomy" id="297713"/>
    <lineage>
        <taxon>Eukaryota</taxon>
        <taxon>Fungi</taxon>
        <taxon>Dikarya</taxon>
        <taxon>Basidiomycota</taxon>
        <taxon>Agaricomycotina</taxon>
        <taxon>Agaricomycetes</taxon>
        <taxon>Agaricomycetidae</taxon>
        <taxon>Agaricales</taxon>
        <taxon>Marasmiineae</taxon>
        <taxon>Marasmiaceae</taxon>
        <taxon>Paramarasmius</taxon>
    </lineage>
</organism>
<gene>
    <name evidence="4" type="ORF">VNI00_010542</name>
</gene>
<name>A0AAW0CH02_9AGAR</name>
<dbReference type="GO" id="GO:0008270">
    <property type="term" value="F:zinc ion binding"/>
    <property type="evidence" value="ECO:0007669"/>
    <property type="project" value="InterPro"/>
</dbReference>
<keyword evidence="5" id="KW-1185">Reference proteome</keyword>
<evidence type="ECO:0000256" key="2">
    <source>
        <dbReference type="PIRSR" id="PIRSR601842-2"/>
    </source>
</evidence>
<evidence type="ECO:0000313" key="4">
    <source>
        <dbReference type="EMBL" id="KAK7038908.1"/>
    </source>
</evidence>
<dbReference type="EMBL" id="JAYKXP010000042">
    <property type="protein sequence ID" value="KAK7038908.1"/>
    <property type="molecule type" value="Genomic_DNA"/>
</dbReference>
<evidence type="ECO:0000256" key="1">
    <source>
        <dbReference type="PIRSR" id="PIRSR601842-1"/>
    </source>
</evidence>
<proteinExistence type="inferred from homology"/>
<dbReference type="GO" id="GO:0005615">
    <property type="term" value="C:extracellular space"/>
    <property type="evidence" value="ECO:0007669"/>
    <property type="project" value="InterPro"/>
</dbReference>
<evidence type="ECO:0000313" key="5">
    <source>
        <dbReference type="Proteomes" id="UP001383192"/>
    </source>
</evidence>
<evidence type="ECO:0000256" key="3">
    <source>
        <dbReference type="RuleBase" id="RU364017"/>
    </source>
</evidence>
<dbReference type="GO" id="GO:0006508">
    <property type="term" value="P:proteolysis"/>
    <property type="evidence" value="ECO:0007669"/>
    <property type="project" value="UniProtKB-KW"/>
</dbReference>
<keyword evidence="3" id="KW-0865">Zymogen</keyword>
<comment type="subcellular location">
    <subcellularLocation>
        <location evidence="3">Secreted</location>
    </subcellularLocation>
</comment>
<dbReference type="AlphaFoldDB" id="A0AAW0CH02"/>
<dbReference type="EC" id="3.4.24.-" evidence="3"/>
<keyword evidence="3" id="KW-0645">Protease</keyword>
<keyword evidence="2 3" id="KW-0479">Metal-binding</keyword>
<feature type="active site" evidence="1">
    <location>
        <position position="24"/>
    </location>
</feature>
<feature type="binding site" evidence="2">
    <location>
        <position position="27"/>
    </location>
    <ligand>
        <name>Zn(2+)</name>
        <dbReference type="ChEBI" id="CHEBI:29105"/>
        <note>catalytic</note>
    </ligand>
</feature>
<feature type="binding site" evidence="2">
    <location>
        <position position="49"/>
    </location>
    <ligand>
        <name>Zn(2+)</name>
        <dbReference type="ChEBI" id="CHEBI:29105"/>
        <note>catalytic</note>
    </ligand>
</feature>
<keyword evidence="2 3" id="KW-0862">Zinc</keyword>
<comment type="similarity">
    <text evidence="3">Belongs to the peptidase M36 family.</text>
</comment>
<keyword evidence="3" id="KW-0964">Secreted</keyword>
<comment type="cofactor">
    <cofactor evidence="2">
        <name>Zn(2+)</name>
        <dbReference type="ChEBI" id="CHEBI:29105"/>
    </cofactor>
    <text evidence="2">Binds 1 zinc ion per subunit.</text>
</comment>
<protein>
    <recommendedName>
        <fullName evidence="3">Extracellular metalloproteinase</fullName>
        <ecNumber evidence="3">3.4.24.-</ecNumber>
    </recommendedName>
    <alternativeName>
        <fullName evidence="3">Fungalysin</fullName>
    </alternativeName>
</protein>
<comment type="caution">
    <text evidence="4">The sequence shown here is derived from an EMBL/GenBank/DDBJ whole genome shotgun (WGS) entry which is preliminary data.</text>
</comment>
<keyword evidence="3" id="KW-0378">Hydrolase</keyword>
<keyword evidence="3" id="KW-0482">Metalloprotease</keyword>
<accession>A0AAW0CH02</accession>
<reference evidence="4 5" key="1">
    <citation type="submission" date="2024-01" db="EMBL/GenBank/DDBJ databases">
        <title>A draft genome for a cacao thread blight-causing isolate of Paramarasmius palmivorus.</title>
        <authorList>
            <person name="Baruah I.K."/>
            <person name="Bukari Y."/>
            <person name="Amoako-Attah I."/>
            <person name="Meinhardt L.W."/>
            <person name="Bailey B.A."/>
            <person name="Cohen S.P."/>
        </authorList>
    </citation>
    <scope>NUCLEOTIDE SEQUENCE [LARGE SCALE GENOMIC DNA]</scope>
    <source>
        <strain evidence="4 5">GH-12</strain>
    </source>
</reference>
<dbReference type="Pfam" id="PF02128">
    <property type="entry name" value="Peptidase_M36"/>
    <property type="match status" value="1"/>
</dbReference>